<dbReference type="AlphaFoldDB" id="A0A1E7LCX1"/>
<comment type="caution">
    <text evidence="1">The sequence shown here is derived from an EMBL/GenBank/DDBJ whole genome shotgun (WGS) entry which is preliminary data.</text>
</comment>
<dbReference type="RefSeq" id="WP_070014679.1">
    <property type="nucleotide sequence ID" value="NZ_LJGW01000039.1"/>
</dbReference>
<reference evidence="1 2" key="1">
    <citation type="journal article" date="2016" name="Front. Microbiol.">
        <title>Comparative Genomics Analysis of Streptomyces Species Reveals Their Adaptation to the Marine Environment and Their Diversity at the Genomic Level.</title>
        <authorList>
            <person name="Tian X."/>
            <person name="Zhang Z."/>
            <person name="Yang T."/>
            <person name="Chen M."/>
            <person name="Li J."/>
            <person name="Chen F."/>
            <person name="Yang J."/>
            <person name="Li W."/>
            <person name="Zhang B."/>
            <person name="Zhang Z."/>
            <person name="Wu J."/>
            <person name="Zhang C."/>
            <person name="Long L."/>
            <person name="Xiao J."/>
        </authorList>
    </citation>
    <scope>NUCLEOTIDE SEQUENCE [LARGE SCALE GENOMIC DNA]</scope>
    <source>
        <strain evidence="1 2">SCSIO 10429</strain>
    </source>
</reference>
<accession>A0A1E7LCX1</accession>
<keyword evidence="2" id="KW-1185">Reference proteome</keyword>
<sequence>MSAIAPAATYEVRLDEPVPYSYVVTTKRGVAGCDVPTVARQLMNEDAVRHAAQWADFPGYVPARYQVKVFDADGQRVQL</sequence>
<dbReference type="EMBL" id="LJGW01000039">
    <property type="protein sequence ID" value="OEV13813.1"/>
    <property type="molecule type" value="Genomic_DNA"/>
</dbReference>
<evidence type="ECO:0000313" key="2">
    <source>
        <dbReference type="Proteomes" id="UP000176005"/>
    </source>
</evidence>
<evidence type="ECO:0000313" key="1">
    <source>
        <dbReference type="EMBL" id="OEV13813.1"/>
    </source>
</evidence>
<protein>
    <submittedName>
        <fullName evidence="1">Uncharacterized protein</fullName>
    </submittedName>
</protein>
<name>A0A1E7LCX1_9ACTN</name>
<dbReference type="Proteomes" id="UP000176005">
    <property type="component" value="Unassembled WGS sequence"/>
</dbReference>
<gene>
    <name evidence="1" type="ORF">AN218_01900</name>
</gene>
<organism evidence="1 2">
    <name type="scientific">Streptomyces nanshensis</name>
    <dbReference type="NCBI Taxonomy" id="518642"/>
    <lineage>
        <taxon>Bacteria</taxon>
        <taxon>Bacillati</taxon>
        <taxon>Actinomycetota</taxon>
        <taxon>Actinomycetes</taxon>
        <taxon>Kitasatosporales</taxon>
        <taxon>Streptomycetaceae</taxon>
        <taxon>Streptomyces</taxon>
    </lineage>
</organism>
<proteinExistence type="predicted"/>